<feature type="compositionally biased region" description="Basic residues" evidence="1">
    <location>
        <begin position="495"/>
        <end position="510"/>
    </location>
</feature>
<evidence type="ECO:0000313" key="2">
    <source>
        <dbReference type="EMBL" id="GJT98657.1"/>
    </source>
</evidence>
<dbReference type="Proteomes" id="UP001151760">
    <property type="component" value="Unassembled WGS sequence"/>
</dbReference>
<feature type="region of interest" description="Disordered" evidence="1">
    <location>
        <begin position="232"/>
        <end position="259"/>
    </location>
</feature>
<organism evidence="2 3">
    <name type="scientific">Tanacetum coccineum</name>
    <dbReference type="NCBI Taxonomy" id="301880"/>
    <lineage>
        <taxon>Eukaryota</taxon>
        <taxon>Viridiplantae</taxon>
        <taxon>Streptophyta</taxon>
        <taxon>Embryophyta</taxon>
        <taxon>Tracheophyta</taxon>
        <taxon>Spermatophyta</taxon>
        <taxon>Magnoliopsida</taxon>
        <taxon>eudicotyledons</taxon>
        <taxon>Gunneridae</taxon>
        <taxon>Pentapetalae</taxon>
        <taxon>asterids</taxon>
        <taxon>campanulids</taxon>
        <taxon>Asterales</taxon>
        <taxon>Asteraceae</taxon>
        <taxon>Asteroideae</taxon>
        <taxon>Anthemideae</taxon>
        <taxon>Anthemidinae</taxon>
        <taxon>Tanacetum</taxon>
    </lineage>
</organism>
<comment type="caution">
    <text evidence="2">The sequence shown here is derived from an EMBL/GenBank/DDBJ whole genome shotgun (WGS) entry which is preliminary data.</text>
</comment>
<accession>A0ABQ5IET4</accession>
<feature type="compositionally biased region" description="Acidic residues" evidence="1">
    <location>
        <begin position="622"/>
        <end position="639"/>
    </location>
</feature>
<feature type="compositionally biased region" description="Acidic residues" evidence="1">
    <location>
        <begin position="392"/>
        <end position="415"/>
    </location>
</feature>
<feature type="compositionally biased region" description="Polar residues" evidence="1">
    <location>
        <begin position="591"/>
        <end position="618"/>
    </location>
</feature>
<proteinExistence type="predicted"/>
<feature type="compositionally biased region" description="Polar residues" evidence="1">
    <location>
        <begin position="481"/>
        <end position="494"/>
    </location>
</feature>
<evidence type="ECO:0000313" key="3">
    <source>
        <dbReference type="Proteomes" id="UP001151760"/>
    </source>
</evidence>
<reference evidence="2" key="1">
    <citation type="journal article" date="2022" name="Int. J. Mol. Sci.">
        <title>Draft Genome of Tanacetum Coccineum: Genomic Comparison of Closely Related Tanacetum-Family Plants.</title>
        <authorList>
            <person name="Yamashiro T."/>
            <person name="Shiraishi A."/>
            <person name="Nakayama K."/>
            <person name="Satake H."/>
        </authorList>
    </citation>
    <scope>NUCLEOTIDE SEQUENCE</scope>
</reference>
<feature type="region of interest" description="Disordered" evidence="1">
    <location>
        <begin position="550"/>
        <end position="661"/>
    </location>
</feature>
<feature type="compositionally biased region" description="Basic and acidic residues" evidence="1">
    <location>
        <begin position="368"/>
        <end position="391"/>
    </location>
</feature>
<sequence length="846" mass="95656">MVQKPRSKRTRFGCDEVAVEFGGVVAVGGDVTVVLVSWWRGGDEVMKVVWIWWCGHGGGGWRGGSSGRWWRLRRDNDGGGVSAGGRGDDDGGDEGMVTGENVNFAELVWELLPFSRFTKLIIKHILSKNNNISKRPHSYQHVIKIDQVLRNLKFSNKGVKDPVFGMPIPMVMLNDEIKASAKYSKSLEKSKGSKPVKARSRGKGLLSKEGVEITMERISIAKRRRSKTVFEKTGQSEEVVDTVDSEETEEDEEPQLTRRRQSGVVICGNAHQEFVEEVVDHSKKLKRIELPYVTAQFQIYLKKARKTSKDDFISQECPRGSGEGSGVTLEVPDELTHKSLNEGFSVTLAVPDEAIGSFDISSSESENEERFLTTDEEKSDADADAKKKADDEKETEEQVEEEQAEVEQPIDDQGDNVEARDVQPEVNVTKTHIEKHEATILSYNPAKVEIQSMVDILIHQEKLTKQRPPLVDTIITLIPESTTLSPKQPPQTQQKRSKMKQILKKSKKPKTQVDIGELDSRVAKLEKTVNAMSRFNLPKAIDKSVQAHLKNILPKDAPDFDPPTQKKRRRDDQDQDPPKDSEIKKKRNDADTSSSKKGKTQSNSLKSTKVTPRPSTTKKVMDDDEKLQDGAVDDAEIEQDANMAVDDVPQDDTDPTQDRSTWFKQDVVVRPKTPDPECHKEPNAKDAPKQTWFSELVNAEKDPLTFDDLIGSTIDFTKNIERKYASSLTKTKAARYDLVGIEEMIPRLWSSVKEAYDKNADGFPNVSYFTDEERKPHHVMKSYQEADFFRLDLNDIEDMFLLYIQHKLHNLIGDEIVDLMISLRIFNQSIFIKRKVEDVQLGVESY</sequence>
<name>A0ABQ5IET4_9ASTR</name>
<feature type="region of interest" description="Disordered" evidence="1">
    <location>
        <begin position="357"/>
        <end position="423"/>
    </location>
</feature>
<feature type="compositionally biased region" description="Acidic residues" evidence="1">
    <location>
        <begin position="238"/>
        <end position="254"/>
    </location>
</feature>
<dbReference type="EMBL" id="BQNB010020697">
    <property type="protein sequence ID" value="GJT98657.1"/>
    <property type="molecule type" value="Genomic_DNA"/>
</dbReference>
<reference evidence="2" key="2">
    <citation type="submission" date="2022-01" db="EMBL/GenBank/DDBJ databases">
        <authorList>
            <person name="Yamashiro T."/>
            <person name="Shiraishi A."/>
            <person name="Satake H."/>
            <person name="Nakayama K."/>
        </authorList>
    </citation>
    <scope>NUCLEOTIDE SEQUENCE</scope>
</reference>
<protein>
    <submittedName>
        <fullName evidence="2">Uncharacterized protein</fullName>
    </submittedName>
</protein>
<feature type="compositionally biased region" description="Basic and acidic residues" evidence="1">
    <location>
        <begin position="570"/>
        <end position="583"/>
    </location>
</feature>
<feature type="region of interest" description="Disordered" evidence="1">
    <location>
        <begin position="481"/>
        <end position="513"/>
    </location>
</feature>
<gene>
    <name evidence="2" type="ORF">Tco_1094175</name>
</gene>
<evidence type="ECO:0000256" key="1">
    <source>
        <dbReference type="SAM" id="MobiDB-lite"/>
    </source>
</evidence>
<keyword evidence="3" id="KW-1185">Reference proteome</keyword>